<dbReference type="EMBL" id="PIOC01000019">
    <property type="protein sequence ID" value="RDW17652.1"/>
    <property type="molecule type" value="Genomic_DNA"/>
</dbReference>
<gene>
    <name evidence="1" type="ORF">CWR48_13965</name>
</gene>
<dbReference type="Proteomes" id="UP000257143">
    <property type="component" value="Unassembled WGS sequence"/>
</dbReference>
<evidence type="ECO:0000313" key="1">
    <source>
        <dbReference type="EMBL" id="RDW17652.1"/>
    </source>
</evidence>
<name>A0A3D8PPM0_9BACI</name>
<accession>A0A3D8PPM0</accession>
<sequence length="82" mass="9431">MSAQEAATRPIRKRKNRNQVEYAVYRGEEMVAMGTAIECAEELGVTDKYITWMSTPSGQKRAKKWKNPTTVVKFDEEDDDDE</sequence>
<organism evidence="1 2">
    <name type="scientific">Oceanobacillus arenosus</name>
    <dbReference type="NCBI Taxonomy" id="1229153"/>
    <lineage>
        <taxon>Bacteria</taxon>
        <taxon>Bacillati</taxon>
        <taxon>Bacillota</taxon>
        <taxon>Bacilli</taxon>
        <taxon>Bacillales</taxon>
        <taxon>Bacillaceae</taxon>
        <taxon>Oceanobacillus</taxon>
    </lineage>
</organism>
<proteinExistence type="predicted"/>
<keyword evidence="2" id="KW-1185">Reference proteome</keyword>
<dbReference type="OrthoDB" id="2156961at2"/>
<evidence type="ECO:0000313" key="2">
    <source>
        <dbReference type="Proteomes" id="UP000257143"/>
    </source>
</evidence>
<reference evidence="2" key="1">
    <citation type="submission" date="2017-11" db="EMBL/GenBank/DDBJ databases">
        <authorList>
            <person name="Zhu W."/>
        </authorList>
    </citation>
    <scope>NUCLEOTIDE SEQUENCE [LARGE SCALE GENOMIC DNA]</scope>
    <source>
        <strain evidence="2">CAU 1183</strain>
    </source>
</reference>
<dbReference type="AlphaFoldDB" id="A0A3D8PPM0"/>
<comment type="caution">
    <text evidence="1">The sequence shown here is derived from an EMBL/GenBank/DDBJ whole genome shotgun (WGS) entry which is preliminary data.</text>
</comment>
<protein>
    <submittedName>
        <fullName evidence="1">Uncharacterized protein</fullName>
    </submittedName>
</protein>